<dbReference type="EMBL" id="HACG01035175">
    <property type="protein sequence ID" value="CEK82040.1"/>
    <property type="molecule type" value="Transcribed_RNA"/>
</dbReference>
<dbReference type="EMBL" id="HACG01035176">
    <property type="protein sequence ID" value="CEK82041.1"/>
    <property type="molecule type" value="Transcribed_RNA"/>
</dbReference>
<accession>A0A0B7AQ58</accession>
<evidence type="ECO:0000313" key="2">
    <source>
        <dbReference type="EMBL" id="CEK82041.1"/>
    </source>
</evidence>
<sequence>MLRYNDNVILEATFTFYSEIRTFNMYNKIHMYSSSLCWRQKACATLELLLP</sequence>
<dbReference type="AlphaFoldDB" id="A0A0B7AQ58"/>
<reference evidence="1" key="1">
    <citation type="submission" date="2014-12" db="EMBL/GenBank/DDBJ databases">
        <title>Insight into the proteome of Arion vulgaris.</title>
        <authorList>
            <person name="Aradska J."/>
            <person name="Bulat T."/>
            <person name="Smidak R."/>
            <person name="Sarate P."/>
            <person name="Gangsoo J."/>
            <person name="Sialana F."/>
            <person name="Bilban M."/>
            <person name="Lubec G."/>
        </authorList>
    </citation>
    <scope>NUCLEOTIDE SEQUENCE</scope>
    <source>
        <tissue evidence="1">Skin</tissue>
    </source>
</reference>
<protein>
    <submittedName>
        <fullName evidence="1">Uncharacterized protein</fullName>
    </submittedName>
</protein>
<organism evidence="1">
    <name type="scientific">Arion vulgaris</name>
    <dbReference type="NCBI Taxonomy" id="1028688"/>
    <lineage>
        <taxon>Eukaryota</taxon>
        <taxon>Metazoa</taxon>
        <taxon>Spiralia</taxon>
        <taxon>Lophotrochozoa</taxon>
        <taxon>Mollusca</taxon>
        <taxon>Gastropoda</taxon>
        <taxon>Heterobranchia</taxon>
        <taxon>Euthyneura</taxon>
        <taxon>Panpulmonata</taxon>
        <taxon>Eupulmonata</taxon>
        <taxon>Stylommatophora</taxon>
        <taxon>Helicina</taxon>
        <taxon>Arionoidea</taxon>
        <taxon>Arionidae</taxon>
        <taxon>Arion</taxon>
    </lineage>
</organism>
<evidence type="ECO:0000313" key="1">
    <source>
        <dbReference type="EMBL" id="CEK82040.1"/>
    </source>
</evidence>
<proteinExistence type="predicted"/>
<name>A0A0B7AQ58_9EUPU</name>
<gene>
    <name evidence="1" type="primary">ORF129317</name>
    <name evidence="2" type="synonym">ORF129320</name>
</gene>